<dbReference type="RefSeq" id="WP_331810623.1">
    <property type="nucleotide sequence ID" value="NZ_JAZHOU010000004.1"/>
</dbReference>
<gene>
    <name evidence="1" type="ORF">V1468_12805</name>
</gene>
<reference evidence="1 2" key="1">
    <citation type="submission" date="2024-02" db="EMBL/GenBank/DDBJ databases">
        <title>Winogradskyella poriferorum JCM 12885.</title>
        <authorList>
            <person name="Zhang D.-F."/>
            <person name="Fu Z.-Y."/>
        </authorList>
    </citation>
    <scope>NUCLEOTIDE SEQUENCE [LARGE SCALE GENOMIC DNA]</scope>
    <source>
        <strain evidence="1 2">JCM 12885</strain>
    </source>
</reference>
<organism evidence="1 2">
    <name type="scientific">Winogradskyella poriferorum</name>
    <dbReference type="NCBI Taxonomy" id="307627"/>
    <lineage>
        <taxon>Bacteria</taxon>
        <taxon>Pseudomonadati</taxon>
        <taxon>Bacteroidota</taxon>
        <taxon>Flavobacteriia</taxon>
        <taxon>Flavobacteriales</taxon>
        <taxon>Flavobacteriaceae</taxon>
        <taxon>Winogradskyella</taxon>
    </lineage>
</organism>
<protein>
    <recommendedName>
        <fullName evidence="3">Lipoprotein</fullName>
    </recommendedName>
</protein>
<accession>A0ABU7W7G2</accession>
<name>A0ABU7W7G2_9FLAO</name>
<keyword evidence="2" id="KW-1185">Reference proteome</keyword>
<evidence type="ECO:0008006" key="3">
    <source>
        <dbReference type="Google" id="ProtNLM"/>
    </source>
</evidence>
<evidence type="ECO:0000313" key="1">
    <source>
        <dbReference type="EMBL" id="MEF3079891.1"/>
    </source>
</evidence>
<comment type="caution">
    <text evidence="1">The sequence shown here is derived from an EMBL/GenBank/DDBJ whole genome shotgun (WGS) entry which is preliminary data.</text>
</comment>
<evidence type="ECO:0000313" key="2">
    <source>
        <dbReference type="Proteomes" id="UP001356704"/>
    </source>
</evidence>
<sequence length="223" mass="26072">MTNLKLYYKYLFIILPLLLIFNCSGIATESLLLTDINSDSINISDKYWLVYEIDENLDEELIMPLVFNKAGYFNKSKIWVAEVEEKNSKKKAKFYIRLKESTVDDRYLAQGTLWERGESITILGTLIKTSSTQYELYMPTKKGYELAKNSAKLKKMKEYYSVNTDGFAPTIQFKSQAVELYSEEIIDFLNGMNLNIDLKPEYIFKAVDEEDYEDALRELKRKK</sequence>
<dbReference type="EMBL" id="JAZHOU010000004">
    <property type="protein sequence ID" value="MEF3079891.1"/>
    <property type="molecule type" value="Genomic_DNA"/>
</dbReference>
<proteinExistence type="predicted"/>
<dbReference type="Proteomes" id="UP001356704">
    <property type="component" value="Unassembled WGS sequence"/>
</dbReference>